<evidence type="ECO:0000256" key="7">
    <source>
        <dbReference type="ARBA" id="ARBA00022475"/>
    </source>
</evidence>
<accession>A0A9F5ISE6</accession>
<dbReference type="FunFam" id="1.20.1250.20:FF:001511">
    <property type="entry name" value="Solute carrier family 2, facilitated glucose transporter member 5"/>
    <property type="match status" value="1"/>
</dbReference>
<dbReference type="InterPro" id="IPR005829">
    <property type="entry name" value="Sugar_transporter_CS"/>
</dbReference>
<dbReference type="OrthoDB" id="9039450at2759"/>
<dbReference type="InterPro" id="IPR036259">
    <property type="entry name" value="MFS_trans_sf"/>
</dbReference>
<protein>
    <recommendedName>
        <fullName evidence="5">Solute carrier family 2, facilitated glucose transporter member 5</fullName>
    </recommendedName>
    <alternativeName>
        <fullName evidence="13">Fructose transporter</fullName>
    </alternativeName>
    <alternativeName>
        <fullName evidence="12">Glucose transporter type 5, small intestine</fullName>
    </alternativeName>
</protein>
<feature type="transmembrane region" description="Helical" evidence="14">
    <location>
        <begin position="340"/>
        <end position="362"/>
    </location>
</feature>
<evidence type="ECO:0000256" key="3">
    <source>
        <dbReference type="ARBA" id="ARBA00004651"/>
    </source>
</evidence>
<feature type="transmembrane region" description="Helical" evidence="14">
    <location>
        <begin position="408"/>
        <end position="428"/>
    </location>
</feature>
<dbReference type="GO" id="GO:0046323">
    <property type="term" value="P:D-glucose import"/>
    <property type="evidence" value="ECO:0007669"/>
    <property type="project" value="TreeGrafter"/>
</dbReference>
<dbReference type="InterPro" id="IPR045263">
    <property type="entry name" value="GLUT"/>
</dbReference>
<comment type="catalytic activity">
    <reaction evidence="1">
        <text>D-fructose(out) = D-fructose(in)</text>
        <dbReference type="Rhea" id="RHEA:60372"/>
        <dbReference type="ChEBI" id="CHEBI:37721"/>
    </reaction>
</comment>
<keyword evidence="6" id="KW-0813">Transport</keyword>
<feature type="transmembrane region" description="Helical" evidence="14">
    <location>
        <begin position="96"/>
        <end position="117"/>
    </location>
</feature>
<organism evidence="16 17">
    <name type="scientific">Python bivittatus</name>
    <name type="common">Burmese python</name>
    <name type="synonym">Python molurus bivittatus</name>
    <dbReference type="NCBI Taxonomy" id="176946"/>
    <lineage>
        <taxon>Eukaryota</taxon>
        <taxon>Metazoa</taxon>
        <taxon>Chordata</taxon>
        <taxon>Craniata</taxon>
        <taxon>Vertebrata</taxon>
        <taxon>Euteleostomi</taxon>
        <taxon>Lepidosauria</taxon>
        <taxon>Squamata</taxon>
        <taxon>Bifurcata</taxon>
        <taxon>Unidentata</taxon>
        <taxon>Episquamata</taxon>
        <taxon>Toxicofera</taxon>
        <taxon>Serpentes</taxon>
        <taxon>Henophidia</taxon>
        <taxon>Pythonidae</taxon>
        <taxon>Python</taxon>
    </lineage>
</organism>
<dbReference type="GO" id="GO:0005353">
    <property type="term" value="F:fructose transmembrane transporter activity"/>
    <property type="evidence" value="ECO:0007669"/>
    <property type="project" value="UniProtKB-ARBA"/>
</dbReference>
<feature type="domain" description="Major facilitator superfamily (MFS) profile" evidence="15">
    <location>
        <begin position="22"/>
        <end position="461"/>
    </location>
</feature>
<evidence type="ECO:0000256" key="9">
    <source>
        <dbReference type="ARBA" id="ARBA00022692"/>
    </source>
</evidence>
<keyword evidence="11 14" id="KW-0472">Membrane</keyword>
<dbReference type="RefSeq" id="XP_025024837.1">
    <property type="nucleotide sequence ID" value="XM_025169069.1"/>
</dbReference>
<evidence type="ECO:0000256" key="1">
    <source>
        <dbReference type="ARBA" id="ARBA00000590"/>
    </source>
</evidence>
<comment type="similarity">
    <text evidence="4">Belongs to the major facilitator superfamily. Sugar transporter (TC 2.A.1.1) family. Glucose transporter subfamily.</text>
</comment>
<dbReference type="Proteomes" id="UP000695026">
    <property type="component" value="Unplaced"/>
</dbReference>
<evidence type="ECO:0000313" key="17">
    <source>
        <dbReference type="RefSeq" id="XP_025024837.1"/>
    </source>
</evidence>
<sequence>MEDEEESGPTIRDNLTGMLIISMLVSYLGYFQYGYTVLVVHNPASHLISNITKMEMKNLKVFWFALSPAVIFFPVGGVTGVVLFGNLVDKYGRRYLLLLNNAFSLLASAFLCLSNIIQIFKFTIFASFITGICAGIFSCCVPIYLLEVSPTPMRGSLTATSVLFFIFGIVIGQILGLPQILGNKEGFPLLAAVLGVIATVCILLLLICPESPRFLFIQMKDETKAREVLKSLRVQEDVEDEIQELQKEDLYEYEGNEKEITIWKLLCMQKFRWPIITVIVFMAGSQLSGINGLFFYAEKIYEAMQLSKKNANIVSLAISVIAIFIILTAINVIETWGRRIPLIMGFMICSMTCILLTFTLEFQVYNPLMAYLSLICIILFLIGYMLGPASIRIVILGELFLQSSRASAYMVGCCAVWFTRVVSGLILIQLELLLGPYSLLVYWPSCVATFIYLFKMIPETKGKSFLEIQKAMAERSAKPKKNKQLEITENS</sequence>
<dbReference type="GeneID" id="112541101"/>
<dbReference type="PANTHER" id="PTHR23503">
    <property type="entry name" value="SOLUTE CARRIER FAMILY 2"/>
    <property type="match status" value="1"/>
</dbReference>
<dbReference type="PRINTS" id="PR00171">
    <property type="entry name" value="SUGRTRNSPORT"/>
</dbReference>
<gene>
    <name evidence="17" type="primary">LOC112541101</name>
</gene>
<evidence type="ECO:0000259" key="15">
    <source>
        <dbReference type="PROSITE" id="PS50850"/>
    </source>
</evidence>
<dbReference type="GO" id="GO:0055056">
    <property type="term" value="F:D-glucose transmembrane transporter activity"/>
    <property type="evidence" value="ECO:0007669"/>
    <property type="project" value="TreeGrafter"/>
</dbReference>
<dbReference type="KEGG" id="pbi:112541101"/>
<evidence type="ECO:0000256" key="4">
    <source>
        <dbReference type="ARBA" id="ARBA00007004"/>
    </source>
</evidence>
<feature type="transmembrane region" description="Helical" evidence="14">
    <location>
        <begin position="368"/>
        <end position="387"/>
    </location>
</feature>
<evidence type="ECO:0000256" key="2">
    <source>
        <dbReference type="ARBA" id="ARBA00004135"/>
    </source>
</evidence>
<reference evidence="17" key="1">
    <citation type="submission" date="2025-08" db="UniProtKB">
        <authorList>
            <consortium name="RefSeq"/>
        </authorList>
    </citation>
    <scope>IDENTIFICATION</scope>
    <source>
        <tissue evidence="17">Liver</tissue>
    </source>
</reference>
<proteinExistence type="inferred from homology"/>
<feature type="transmembrane region" description="Helical" evidence="14">
    <location>
        <begin position="61"/>
        <end position="84"/>
    </location>
</feature>
<dbReference type="PROSITE" id="PS50850">
    <property type="entry name" value="MFS"/>
    <property type="match status" value="1"/>
</dbReference>
<feature type="transmembrane region" description="Helical" evidence="14">
    <location>
        <begin position="273"/>
        <end position="297"/>
    </location>
</feature>
<dbReference type="GO" id="GO:0070837">
    <property type="term" value="P:dehydroascorbic acid transport"/>
    <property type="evidence" value="ECO:0007669"/>
    <property type="project" value="TreeGrafter"/>
</dbReference>
<evidence type="ECO:0000256" key="10">
    <source>
        <dbReference type="ARBA" id="ARBA00022989"/>
    </source>
</evidence>
<evidence type="ECO:0000256" key="6">
    <source>
        <dbReference type="ARBA" id="ARBA00022448"/>
    </source>
</evidence>
<evidence type="ECO:0000256" key="8">
    <source>
        <dbReference type="ARBA" id="ARBA00022597"/>
    </source>
</evidence>
<keyword evidence="8" id="KW-0762">Sugar transport</keyword>
<name>A0A9F5ISE6_PYTBI</name>
<dbReference type="AlphaFoldDB" id="A0A9F5ISE6"/>
<dbReference type="SUPFAM" id="SSF103473">
    <property type="entry name" value="MFS general substrate transporter"/>
    <property type="match status" value="1"/>
</dbReference>
<keyword evidence="9 14" id="KW-0812">Transmembrane</keyword>
<evidence type="ECO:0000256" key="14">
    <source>
        <dbReference type="SAM" id="Phobius"/>
    </source>
</evidence>
<keyword evidence="7" id="KW-1003">Cell membrane</keyword>
<evidence type="ECO:0000256" key="12">
    <source>
        <dbReference type="ARBA" id="ARBA00029961"/>
    </source>
</evidence>
<dbReference type="OMA" id="MMVVLIP"/>
<dbReference type="GO" id="GO:1990539">
    <property type="term" value="P:fructose import across plasma membrane"/>
    <property type="evidence" value="ECO:0007669"/>
    <property type="project" value="UniProtKB-ARBA"/>
</dbReference>
<feature type="transmembrane region" description="Helical" evidence="14">
    <location>
        <begin position="187"/>
        <end position="208"/>
    </location>
</feature>
<feature type="transmembrane region" description="Helical" evidence="14">
    <location>
        <begin position="19"/>
        <end position="41"/>
    </location>
</feature>
<dbReference type="Pfam" id="PF00083">
    <property type="entry name" value="Sugar_tr"/>
    <property type="match status" value="1"/>
</dbReference>
<dbReference type="PANTHER" id="PTHR23503:SF32">
    <property type="entry name" value="SOLUTE CARRIER FAMILY 2, FACILITATED GLUCOSE TRANSPORTER MEMBER 5"/>
    <property type="match status" value="1"/>
</dbReference>
<evidence type="ECO:0000256" key="5">
    <source>
        <dbReference type="ARBA" id="ARBA00015973"/>
    </source>
</evidence>
<feature type="transmembrane region" description="Helical" evidence="14">
    <location>
        <begin position="123"/>
        <end position="145"/>
    </location>
</feature>
<dbReference type="PROSITE" id="PS00217">
    <property type="entry name" value="SUGAR_TRANSPORT_2"/>
    <property type="match status" value="1"/>
</dbReference>
<dbReference type="Gene3D" id="1.20.1250.20">
    <property type="entry name" value="MFS general substrate transporter like domains"/>
    <property type="match status" value="1"/>
</dbReference>
<keyword evidence="10 14" id="KW-1133">Transmembrane helix</keyword>
<dbReference type="InterPro" id="IPR020846">
    <property type="entry name" value="MFS_dom"/>
</dbReference>
<feature type="transmembrane region" description="Helical" evidence="14">
    <location>
        <begin position="313"/>
        <end position="333"/>
    </location>
</feature>
<evidence type="ECO:0000313" key="16">
    <source>
        <dbReference type="Proteomes" id="UP000695026"/>
    </source>
</evidence>
<keyword evidence="16" id="KW-1185">Reference proteome</keyword>
<dbReference type="GO" id="GO:0042383">
    <property type="term" value="C:sarcolemma"/>
    <property type="evidence" value="ECO:0007669"/>
    <property type="project" value="UniProtKB-SubCell"/>
</dbReference>
<comment type="subcellular location">
    <subcellularLocation>
        <location evidence="2">Cell membrane</location>
        <location evidence="2">Sarcolemma</location>
    </subcellularLocation>
    <subcellularLocation>
        <location evidence="3">Cell membrane</location>
        <topology evidence="3">Multi-pass membrane protein</topology>
    </subcellularLocation>
</comment>
<dbReference type="InterPro" id="IPR003663">
    <property type="entry name" value="Sugar/inositol_transpt"/>
</dbReference>
<evidence type="ECO:0000256" key="13">
    <source>
        <dbReference type="ARBA" id="ARBA00031099"/>
    </source>
</evidence>
<dbReference type="InterPro" id="IPR005828">
    <property type="entry name" value="MFS_sugar_transport-like"/>
</dbReference>
<feature type="transmembrane region" description="Helical" evidence="14">
    <location>
        <begin position="434"/>
        <end position="454"/>
    </location>
</feature>
<evidence type="ECO:0000256" key="11">
    <source>
        <dbReference type="ARBA" id="ARBA00023136"/>
    </source>
</evidence>
<feature type="transmembrane region" description="Helical" evidence="14">
    <location>
        <begin position="157"/>
        <end position="181"/>
    </location>
</feature>